<protein>
    <submittedName>
        <fullName evidence="3">Probable tRNA pseudouridine synthase 2</fullName>
    </submittedName>
</protein>
<sequence length="317" mass="36138">MNTLIPKVERFTSDARLAWKALNGIVAVYKPPTVTYCNVRDTIIIHLCKNLNNMHIRPPINHVLIEGSTTEKMKVIVHPSYADHQLVVGPRYQIEDIKLACANYLAKDVSGLMICGINSGNSKIHQLKLCQFPSSYKVRGKLGQATDNFFYTGRIVEKATYKFIKRKTIDKLCASMQAEHQKTMFELCGVDMQSQAAYELATKGLIRPVDKKIPMIYSIKCIDFTPPEFTLEVVSINEDDMYLKSLIHTLGMKLHSVATCTQIQCFQYALFDINLALLKKHWNIQNILDNMEQCDNILNKNKNLLKQIDPILTKQNN</sequence>
<dbReference type="PANTHER" id="PTHR13195:SF0">
    <property type="entry name" value="PSEUDOURIDYLATE SYNTHASE TRUB2, MITOCHONDRIAL"/>
    <property type="match status" value="1"/>
</dbReference>
<dbReference type="EMBL" id="GL448009">
    <property type="protein sequence ID" value="EFN85597.1"/>
    <property type="molecule type" value="Genomic_DNA"/>
</dbReference>
<evidence type="ECO:0000313" key="3">
    <source>
        <dbReference type="EMBL" id="EFN85597.1"/>
    </source>
</evidence>
<evidence type="ECO:0000259" key="2">
    <source>
        <dbReference type="Pfam" id="PF01509"/>
    </source>
</evidence>
<feature type="domain" description="Pseudouridine synthase II N-terminal" evidence="2">
    <location>
        <begin position="105"/>
        <end position="234"/>
    </location>
</feature>
<dbReference type="FunCoup" id="E2BFD7">
    <property type="interactions" value="668"/>
</dbReference>
<comment type="similarity">
    <text evidence="1">Belongs to the pseudouridine synthase TruB family.</text>
</comment>
<dbReference type="GO" id="GO:0001522">
    <property type="term" value="P:pseudouridine synthesis"/>
    <property type="evidence" value="ECO:0007669"/>
    <property type="project" value="InterPro"/>
</dbReference>
<dbReference type="Gene3D" id="3.30.2350.10">
    <property type="entry name" value="Pseudouridine synthase"/>
    <property type="match status" value="1"/>
</dbReference>
<dbReference type="GO" id="GO:0009982">
    <property type="term" value="F:pseudouridine synthase activity"/>
    <property type="evidence" value="ECO:0007669"/>
    <property type="project" value="InterPro"/>
</dbReference>
<dbReference type="Pfam" id="PF01509">
    <property type="entry name" value="TruB_N"/>
    <property type="match status" value="1"/>
</dbReference>
<dbReference type="OrthoDB" id="9995526at2759"/>
<dbReference type="OMA" id="YHVTARM"/>
<dbReference type="InterPro" id="IPR039048">
    <property type="entry name" value="Trub2"/>
</dbReference>
<keyword evidence="4" id="KW-1185">Reference proteome</keyword>
<dbReference type="GO" id="GO:0003723">
    <property type="term" value="F:RNA binding"/>
    <property type="evidence" value="ECO:0007669"/>
    <property type="project" value="InterPro"/>
</dbReference>
<organism evidence="4">
    <name type="scientific">Harpegnathos saltator</name>
    <name type="common">Jerdon's jumping ant</name>
    <dbReference type="NCBI Taxonomy" id="610380"/>
    <lineage>
        <taxon>Eukaryota</taxon>
        <taxon>Metazoa</taxon>
        <taxon>Ecdysozoa</taxon>
        <taxon>Arthropoda</taxon>
        <taxon>Hexapoda</taxon>
        <taxon>Insecta</taxon>
        <taxon>Pterygota</taxon>
        <taxon>Neoptera</taxon>
        <taxon>Endopterygota</taxon>
        <taxon>Hymenoptera</taxon>
        <taxon>Apocrita</taxon>
        <taxon>Aculeata</taxon>
        <taxon>Formicoidea</taxon>
        <taxon>Formicidae</taxon>
        <taxon>Ponerinae</taxon>
        <taxon>Ponerini</taxon>
        <taxon>Harpegnathos</taxon>
    </lineage>
</organism>
<proteinExistence type="inferred from homology"/>
<dbReference type="STRING" id="610380.E2BFD7"/>
<dbReference type="GO" id="GO:0006396">
    <property type="term" value="P:RNA processing"/>
    <property type="evidence" value="ECO:0007669"/>
    <property type="project" value="InterPro"/>
</dbReference>
<dbReference type="AlphaFoldDB" id="E2BFD7"/>
<gene>
    <name evidence="3" type="ORF">EAI_15115</name>
</gene>
<evidence type="ECO:0000313" key="4">
    <source>
        <dbReference type="Proteomes" id="UP000008237"/>
    </source>
</evidence>
<dbReference type="PhylomeDB" id="E2BFD7"/>
<accession>E2BFD7</accession>
<dbReference type="SUPFAM" id="SSF55120">
    <property type="entry name" value="Pseudouridine synthase"/>
    <property type="match status" value="1"/>
</dbReference>
<dbReference type="InParanoid" id="E2BFD7"/>
<dbReference type="KEGG" id="hst:105182200"/>
<evidence type="ECO:0000256" key="1">
    <source>
        <dbReference type="ARBA" id="ARBA00008999"/>
    </source>
</evidence>
<reference evidence="3 4" key="1">
    <citation type="journal article" date="2010" name="Science">
        <title>Genomic comparison of the ants Camponotus floridanus and Harpegnathos saltator.</title>
        <authorList>
            <person name="Bonasio R."/>
            <person name="Zhang G."/>
            <person name="Ye C."/>
            <person name="Mutti N.S."/>
            <person name="Fang X."/>
            <person name="Qin N."/>
            <person name="Donahue G."/>
            <person name="Yang P."/>
            <person name="Li Q."/>
            <person name="Li C."/>
            <person name="Zhang P."/>
            <person name="Huang Z."/>
            <person name="Berger S.L."/>
            <person name="Reinberg D."/>
            <person name="Wang J."/>
            <person name="Liebig J."/>
        </authorList>
    </citation>
    <scope>NUCLEOTIDE SEQUENCE [LARGE SCALE GENOMIC DNA]</scope>
    <source>
        <strain evidence="3 4">R22 G/1</strain>
    </source>
</reference>
<dbReference type="PANTHER" id="PTHR13195">
    <property type="entry name" value="PSEUDOURIDINE SYNTHASE-RELATED"/>
    <property type="match status" value="1"/>
</dbReference>
<dbReference type="InterPro" id="IPR020103">
    <property type="entry name" value="PsdUridine_synth_cat_dom_sf"/>
</dbReference>
<name>E2BFD7_HARSA</name>
<dbReference type="Proteomes" id="UP000008237">
    <property type="component" value="Unassembled WGS sequence"/>
</dbReference>
<dbReference type="InterPro" id="IPR002501">
    <property type="entry name" value="PsdUridine_synth_N"/>
</dbReference>